<dbReference type="AlphaFoldDB" id="A0AAD6ZXL9"/>
<evidence type="ECO:0000313" key="1">
    <source>
        <dbReference type="EMBL" id="KAJ7342890.1"/>
    </source>
</evidence>
<organism evidence="1 2">
    <name type="scientific">Mycena albidolilacea</name>
    <dbReference type="NCBI Taxonomy" id="1033008"/>
    <lineage>
        <taxon>Eukaryota</taxon>
        <taxon>Fungi</taxon>
        <taxon>Dikarya</taxon>
        <taxon>Basidiomycota</taxon>
        <taxon>Agaricomycotina</taxon>
        <taxon>Agaricomycetes</taxon>
        <taxon>Agaricomycetidae</taxon>
        <taxon>Agaricales</taxon>
        <taxon>Marasmiineae</taxon>
        <taxon>Mycenaceae</taxon>
        <taxon>Mycena</taxon>
    </lineage>
</organism>
<name>A0AAD6ZXL9_9AGAR</name>
<accession>A0AAD6ZXL9</accession>
<dbReference type="Proteomes" id="UP001218218">
    <property type="component" value="Unassembled WGS sequence"/>
</dbReference>
<keyword evidence="2" id="KW-1185">Reference proteome</keyword>
<dbReference type="EMBL" id="JARIHO010000024">
    <property type="protein sequence ID" value="KAJ7342890.1"/>
    <property type="molecule type" value="Genomic_DNA"/>
</dbReference>
<gene>
    <name evidence="1" type="ORF">DFH08DRAFT_236634</name>
</gene>
<reference evidence="1" key="1">
    <citation type="submission" date="2023-03" db="EMBL/GenBank/DDBJ databases">
        <title>Massive genome expansion in bonnet fungi (Mycena s.s.) driven by repeated elements and novel gene families across ecological guilds.</title>
        <authorList>
            <consortium name="Lawrence Berkeley National Laboratory"/>
            <person name="Harder C.B."/>
            <person name="Miyauchi S."/>
            <person name="Viragh M."/>
            <person name="Kuo A."/>
            <person name="Thoen E."/>
            <person name="Andreopoulos B."/>
            <person name="Lu D."/>
            <person name="Skrede I."/>
            <person name="Drula E."/>
            <person name="Henrissat B."/>
            <person name="Morin E."/>
            <person name="Kohler A."/>
            <person name="Barry K."/>
            <person name="LaButti K."/>
            <person name="Morin E."/>
            <person name="Salamov A."/>
            <person name="Lipzen A."/>
            <person name="Mereny Z."/>
            <person name="Hegedus B."/>
            <person name="Baldrian P."/>
            <person name="Stursova M."/>
            <person name="Weitz H."/>
            <person name="Taylor A."/>
            <person name="Grigoriev I.V."/>
            <person name="Nagy L.G."/>
            <person name="Martin F."/>
            <person name="Kauserud H."/>
        </authorList>
    </citation>
    <scope>NUCLEOTIDE SEQUENCE</scope>
    <source>
        <strain evidence="1">CBHHK002</strain>
    </source>
</reference>
<protein>
    <submittedName>
        <fullName evidence="1">Uncharacterized protein</fullName>
    </submittedName>
</protein>
<proteinExistence type="predicted"/>
<sequence>MTSPPPAADSEWYHIESRFEGPGHTTNGNQFLISVALEPGAEKHFSGIQVIVCCKEDDPELQKLTVTDNVGRVAFVRMMRERQLTAAETDMAPHPQAASRVHVDRNENLLLKQEVAHKASDTLLEQGLPALEFPLCTIAYEVQDISNDTWRCAKLVLLPSWPITDGPTRRIAYQFVQLIHDPVVLYLSFTHTLRSSLKPNNKSRMVCAYPASMGISAFSVRICPPRSQRRIFTQPPPEILSAIFGCAIENKHGSWRPTLISFALVCRDWEIALEHLFHDFGSYTSGKTAPDLKAVSEAVLAKPQLGKAIWHLSRSHFGRDQNQNEPKYLDLAIAFKNVLHSAKHVRELEIFHTHSSIREEFVEALGQSRDVRTFLINSYSTPDEPNYRCRPTLPELFRCFQKWSRLHGLKLFGWDGPNPFLQTAEQFTIEQTPPLGCALRSITLYNGPITAPQLCNLTAGSHSSLSDVSFSGIVGLSNAGLKEWLLQVAPALRQLNIEKSSIAKASDDEEYALDATMSHLVSLSSMRIEGDVLSELAVSRKPGSTGRSGGMINLANCPGVNPNGLVQAFKYTGWRTISARGLFEGNEPLREEGMAIAKERGLSFW</sequence>
<evidence type="ECO:0000313" key="2">
    <source>
        <dbReference type="Proteomes" id="UP001218218"/>
    </source>
</evidence>
<comment type="caution">
    <text evidence="1">The sequence shown here is derived from an EMBL/GenBank/DDBJ whole genome shotgun (WGS) entry which is preliminary data.</text>
</comment>